<dbReference type="InterPro" id="IPR003439">
    <property type="entry name" value="ABC_transporter-like_ATP-bd"/>
</dbReference>
<dbReference type="GO" id="GO:0005524">
    <property type="term" value="F:ATP binding"/>
    <property type="evidence" value="ECO:0007669"/>
    <property type="project" value="InterPro"/>
</dbReference>
<gene>
    <name evidence="9" type="primary">abcG20</name>
    <name evidence="9" type="ORF">DFA_03601</name>
</gene>
<dbReference type="GO" id="GO:0140359">
    <property type="term" value="F:ABC-type transporter activity"/>
    <property type="evidence" value="ECO:0007669"/>
    <property type="project" value="InterPro"/>
</dbReference>
<dbReference type="GO" id="GO:0030587">
    <property type="term" value="P:sorocarp development"/>
    <property type="evidence" value="ECO:0007669"/>
    <property type="project" value="UniProtKB-ARBA"/>
</dbReference>
<feature type="transmembrane region" description="Helical" evidence="6">
    <location>
        <begin position="642"/>
        <end position="660"/>
    </location>
</feature>
<evidence type="ECO:0000256" key="3">
    <source>
        <dbReference type="ARBA" id="ARBA00022989"/>
    </source>
</evidence>
<evidence type="ECO:0000313" key="9">
    <source>
        <dbReference type="EMBL" id="EGG25352.1"/>
    </source>
</evidence>
<dbReference type="InterPro" id="IPR013525">
    <property type="entry name" value="ABC2_TM"/>
</dbReference>
<dbReference type="Proteomes" id="UP000007797">
    <property type="component" value="Unassembled WGS sequence"/>
</dbReference>
<keyword evidence="10" id="KW-1185">Reference proteome</keyword>
<evidence type="ECO:0000256" key="1">
    <source>
        <dbReference type="ARBA" id="ARBA00004141"/>
    </source>
</evidence>
<dbReference type="SUPFAM" id="SSF52540">
    <property type="entry name" value="P-loop containing nucleoside triphosphate hydrolases"/>
    <property type="match status" value="1"/>
</dbReference>
<dbReference type="PRINTS" id="PR00164">
    <property type="entry name" value="ABC2TRNSPORT"/>
</dbReference>
<dbReference type="Pfam" id="PF00005">
    <property type="entry name" value="ABC_tran"/>
    <property type="match status" value="1"/>
</dbReference>
<dbReference type="AlphaFoldDB" id="F4PI69"/>
<dbReference type="GO" id="GO:0043190">
    <property type="term" value="C:ATP-binding cassette (ABC) transporter complex"/>
    <property type="evidence" value="ECO:0007669"/>
    <property type="project" value="InterPro"/>
</dbReference>
<dbReference type="Pfam" id="PF12698">
    <property type="entry name" value="ABC2_membrane_3"/>
    <property type="match status" value="1"/>
</dbReference>
<evidence type="ECO:0000259" key="8">
    <source>
        <dbReference type="PROSITE" id="PS51012"/>
    </source>
</evidence>
<dbReference type="PANTHER" id="PTHR43038">
    <property type="entry name" value="ATP-BINDING CASSETTE, SUB-FAMILY H, MEMBER 1"/>
    <property type="match status" value="1"/>
</dbReference>
<feature type="transmembrane region" description="Helical" evidence="6">
    <location>
        <begin position="526"/>
        <end position="552"/>
    </location>
</feature>
<dbReference type="OrthoDB" id="10255969at2759"/>
<proteinExistence type="predicted"/>
<keyword evidence="2 6" id="KW-0812">Transmembrane</keyword>
<feature type="region of interest" description="Disordered" evidence="5">
    <location>
        <begin position="280"/>
        <end position="308"/>
    </location>
</feature>
<protein>
    <submittedName>
        <fullName evidence="9">ABC transporter G family protein</fullName>
    </submittedName>
</protein>
<dbReference type="RefSeq" id="XP_004363203.1">
    <property type="nucleotide sequence ID" value="XM_004363146.1"/>
</dbReference>
<dbReference type="CDD" id="cd03230">
    <property type="entry name" value="ABC_DR_subfamily_A"/>
    <property type="match status" value="1"/>
</dbReference>
<evidence type="ECO:0000259" key="7">
    <source>
        <dbReference type="PROSITE" id="PS50893"/>
    </source>
</evidence>
<accession>F4PI69</accession>
<feature type="domain" description="ABC transmembrane type-2" evidence="8">
    <location>
        <begin position="494"/>
        <end position="723"/>
    </location>
</feature>
<sequence length="735" mass="82104">MVESTEAAVSIENVSRGAIRLWLVSLVLIHRPNILTKSYYLYLPTYVTPTGKTTLLKIILGRLIPDSGRVLVFGKEPHSAGHTVPGSDVGYAPQETALYDDLSIAETLQFHATLHGMDDQTFKERKAWIMTFLDLPPESRIVGTLSGGQKRRVSLSVALLHGPKMLILDEPSVGVDPLVRSKIWNYLREIALSGVTVIVTTHYIEEARMADRVAFMRHGSILEEGVPDKLMRKYKRDTLEDVFLLLCKSSDQSVLNQDNNNNSYNNNLEATTSTDFFDVMVSDNNNKDNNNNNNSKSPDNNSNGLNSENEEIEPMYSVNDNYDLNEKSSLLNHKDQRNQFTKNLQQVMAMAKRKLTQIFRNKVVLSFELLSPTFQIVLFFICIGSTPKNLNFAVVNNDIGMGAPFNLNLGTQYISFLSQSPLFEINYFNNTIDAVNSIKNGYNYGAMIIPENFTSTLPLRFQDPTDTALVNQSNINLYLDYSNYQIVVLIEQQMQLSFEAFGESYNMSLNPIIMEPPVYGTTSTNLLSFLAPGMISLIIFAHSIAITAVSFVKEKSDGSLDRIYAIGVNTKIIIAGHFLGHMVLLIVQTTVLMLITIFGFKVPIQGDLALVIAMIMLLGSVGMGMGLVISSVSTQETEAIQLSLATYFPTLLLSGVIAPLESIPKWFIWASYGLPTTWAAKVLRDLMIKGSSFVYRDVWKGFLIVISWAIFVLTLSTFLMKSKQSNSSWFKKKSN</sequence>
<feature type="transmembrane region" description="Helical" evidence="6">
    <location>
        <begin position="610"/>
        <end position="630"/>
    </location>
</feature>
<evidence type="ECO:0000313" key="10">
    <source>
        <dbReference type="Proteomes" id="UP000007797"/>
    </source>
</evidence>
<keyword evidence="4 6" id="KW-0472">Membrane</keyword>
<feature type="domain" description="ABC transporter" evidence="7">
    <location>
        <begin position="9"/>
        <end position="243"/>
    </location>
</feature>
<evidence type="ECO:0000256" key="4">
    <source>
        <dbReference type="ARBA" id="ARBA00023136"/>
    </source>
</evidence>
<dbReference type="PROSITE" id="PS50893">
    <property type="entry name" value="ABC_TRANSPORTER_2"/>
    <property type="match status" value="1"/>
</dbReference>
<dbReference type="OMA" id="SRYFIER"/>
<dbReference type="KEGG" id="dfa:DFA_03601"/>
<evidence type="ECO:0000256" key="6">
    <source>
        <dbReference type="SAM" id="Phobius"/>
    </source>
</evidence>
<keyword evidence="3 6" id="KW-1133">Transmembrane helix</keyword>
<dbReference type="InterPro" id="IPR000412">
    <property type="entry name" value="ABC_2_transport"/>
</dbReference>
<name>F4PI69_CACFS</name>
<feature type="compositionally biased region" description="Low complexity" evidence="5">
    <location>
        <begin position="282"/>
        <end position="307"/>
    </location>
</feature>
<evidence type="ECO:0000256" key="5">
    <source>
        <dbReference type="SAM" id="MobiDB-lite"/>
    </source>
</evidence>
<feature type="transmembrane region" description="Helical" evidence="6">
    <location>
        <begin position="572"/>
        <end position="598"/>
    </location>
</feature>
<dbReference type="EMBL" id="GL883006">
    <property type="protein sequence ID" value="EGG25352.1"/>
    <property type="molecule type" value="Genomic_DNA"/>
</dbReference>
<dbReference type="InterPro" id="IPR047817">
    <property type="entry name" value="ABC2_TM_bact-type"/>
</dbReference>
<reference evidence="10" key="1">
    <citation type="journal article" date="2011" name="Genome Res.">
        <title>Phylogeny-wide analysis of social amoeba genomes highlights ancient origins for complex intercellular communication.</title>
        <authorList>
            <person name="Heidel A.J."/>
            <person name="Lawal H.M."/>
            <person name="Felder M."/>
            <person name="Schilde C."/>
            <person name="Helps N.R."/>
            <person name="Tunggal B."/>
            <person name="Rivero F."/>
            <person name="John U."/>
            <person name="Schleicher M."/>
            <person name="Eichinger L."/>
            <person name="Platzer M."/>
            <person name="Noegel A.A."/>
            <person name="Schaap P."/>
            <person name="Gloeckner G."/>
        </authorList>
    </citation>
    <scope>NUCLEOTIDE SEQUENCE [LARGE SCALE GENOMIC DNA]</scope>
    <source>
        <strain evidence="10">SH3</strain>
    </source>
</reference>
<dbReference type="GeneID" id="14877461"/>
<dbReference type="InterPro" id="IPR017871">
    <property type="entry name" value="ABC_transporter-like_CS"/>
</dbReference>
<dbReference type="GO" id="GO:0016887">
    <property type="term" value="F:ATP hydrolysis activity"/>
    <property type="evidence" value="ECO:0007669"/>
    <property type="project" value="InterPro"/>
</dbReference>
<evidence type="ECO:0000256" key="2">
    <source>
        <dbReference type="ARBA" id="ARBA00022692"/>
    </source>
</evidence>
<dbReference type="PANTHER" id="PTHR43038:SF3">
    <property type="entry name" value="ABC TRANSPORTER G FAMILY MEMBER 20 ISOFORM X1"/>
    <property type="match status" value="1"/>
</dbReference>
<dbReference type="InterPro" id="IPR027417">
    <property type="entry name" value="P-loop_NTPase"/>
</dbReference>
<comment type="subcellular location">
    <subcellularLocation>
        <location evidence="1">Membrane</location>
        <topology evidence="1">Multi-pass membrane protein</topology>
    </subcellularLocation>
</comment>
<dbReference type="PROSITE" id="PS00211">
    <property type="entry name" value="ABC_TRANSPORTER_1"/>
    <property type="match status" value="1"/>
</dbReference>
<feature type="transmembrane region" description="Helical" evidence="6">
    <location>
        <begin position="698"/>
        <end position="720"/>
    </location>
</feature>
<dbReference type="Gene3D" id="3.40.50.300">
    <property type="entry name" value="P-loop containing nucleotide triphosphate hydrolases"/>
    <property type="match status" value="1"/>
</dbReference>
<organism evidence="9 10">
    <name type="scientific">Cavenderia fasciculata</name>
    <name type="common">Slime mold</name>
    <name type="synonym">Dictyostelium fasciculatum</name>
    <dbReference type="NCBI Taxonomy" id="261658"/>
    <lineage>
        <taxon>Eukaryota</taxon>
        <taxon>Amoebozoa</taxon>
        <taxon>Evosea</taxon>
        <taxon>Eumycetozoa</taxon>
        <taxon>Dictyostelia</taxon>
        <taxon>Acytosteliales</taxon>
        <taxon>Cavenderiaceae</taxon>
        <taxon>Cavenderia</taxon>
    </lineage>
</organism>
<dbReference type="PROSITE" id="PS51012">
    <property type="entry name" value="ABC_TM2"/>
    <property type="match status" value="1"/>
</dbReference>
<dbReference type="Gene3D" id="3.40.1710.10">
    <property type="entry name" value="abc type-2 transporter like domain"/>
    <property type="match status" value="1"/>
</dbReference>